<dbReference type="PRINTS" id="PR00162">
    <property type="entry name" value="RIESKE"/>
</dbReference>
<dbReference type="EMBL" id="BJXL01000140">
    <property type="protein sequence ID" value="GEM84874.1"/>
    <property type="molecule type" value="Genomic_DNA"/>
</dbReference>
<dbReference type="RefSeq" id="WP_027888006.1">
    <property type="nucleotide sequence ID" value="NZ_BJXL01000140.1"/>
</dbReference>
<comment type="cofactor">
    <cofactor evidence="6">
        <name>[2Fe-2S] cluster</name>
        <dbReference type="ChEBI" id="CHEBI:190135"/>
    </cofactor>
</comment>
<dbReference type="PANTHER" id="PTHR10134">
    <property type="entry name" value="CYTOCHROME B-C1 COMPLEX SUBUNIT RIESKE, MITOCHONDRIAL"/>
    <property type="match status" value="1"/>
</dbReference>
<organism evidence="8 9">
    <name type="scientific">Meiothermus hypogaeus NBRC 106114</name>
    <dbReference type="NCBI Taxonomy" id="1227553"/>
    <lineage>
        <taxon>Bacteria</taxon>
        <taxon>Thermotogati</taxon>
        <taxon>Deinococcota</taxon>
        <taxon>Deinococci</taxon>
        <taxon>Thermales</taxon>
        <taxon>Thermaceae</taxon>
        <taxon>Meiothermus</taxon>
    </lineage>
</organism>
<keyword evidence="5" id="KW-1015">Disulfide bond</keyword>
<gene>
    <name evidence="8" type="ORF">MHY01S_30400</name>
</gene>
<dbReference type="OrthoDB" id="9767869at2"/>
<dbReference type="InterPro" id="IPR017941">
    <property type="entry name" value="Rieske_2Fe-2S"/>
</dbReference>
<evidence type="ECO:0000313" key="8">
    <source>
        <dbReference type="EMBL" id="GEM84874.1"/>
    </source>
</evidence>
<dbReference type="GO" id="GO:0051537">
    <property type="term" value="F:2 iron, 2 sulfur cluster binding"/>
    <property type="evidence" value="ECO:0007669"/>
    <property type="project" value="UniProtKB-KW"/>
</dbReference>
<evidence type="ECO:0000256" key="1">
    <source>
        <dbReference type="ARBA" id="ARBA00022714"/>
    </source>
</evidence>
<evidence type="ECO:0000259" key="7">
    <source>
        <dbReference type="PROSITE" id="PS51296"/>
    </source>
</evidence>
<evidence type="ECO:0000313" key="9">
    <source>
        <dbReference type="Proteomes" id="UP000321197"/>
    </source>
</evidence>
<dbReference type="InterPro" id="IPR005805">
    <property type="entry name" value="Rieske_Fe-S_prot_C"/>
</dbReference>
<evidence type="ECO:0000256" key="5">
    <source>
        <dbReference type="ARBA" id="ARBA00023157"/>
    </source>
</evidence>
<keyword evidence="3" id="KW-0408">Iron</keyword>
<dbReference type="AlphaFoldDB" id="A0A511R5I0"/>
<dbReference type="InterPro" id="IPR036922">
    <property type="entry name" value="Rieske_2Fe-2S_sf"/>
</dbReference>
<dbReference type="InterPro" id="IPR014349">
    <property type="entry name" value="Rieske_Fe-S_prot"/>
</dbReference>
<reference evidence="8 9" key="1">
    <citation type="submission" date="2019-07" db="EMBL/GenBank/DDBJ databases">
        <title>Whole genome shotgun sequence of Meiothermus hypogaeus NBRC 106114.</title>
        <authorList>
            <person name="Hosoyama A."/>
            <person name="Uohara A."/>
            <person name="Ohji S."/>
            <person name="Ichikawa N."/>
        </authorList>
    </citation>
    <scope>NUCLEOTIDE SEQUENCE [LARGE SCALE GENOMIC DNA]</scope>
    <source>
        <strain evidence="8 9">NBRC 106114</strain>
    </source>
</reference>
<dbReference type="GO" id="GO:0016020">
    <property type="term" value="C:membrane"/>
    <property type="evidence" value="ECO:0007669"/>
    <property type="project" value="InterPro"/>
</dbReference>
<evidence type="ECO:0000256" key="3">
    <source>
        <dbReference type="ARBA" id="ARBA00023004"/>
    </source>
</evidence>
<sequence>MEVSELKAYVHRRAVLQAAVATGGGAALLSALYVGAGLVPQEQVTPEREPVAPGDLIVYAQGDRAGQPVNASDLEPGQRQVIAYPMNPQTRVVKGEEPANTLLLLRLEAASLTAETARHAAGGVVAYSGVCTHLGCIVSNWIADKQLLFCPCHGAQYDPRDRAKALVVAPKPLPQLPIRVEDGVLVVAGEFQGPVGPPT</sequence>
<keyword evidence="1" id="KW-0001">2Fe-2S</keyword>
<accession>A0A511R5I0</accession>
<evidence type="ECO:0000256" key="4">
    <source>
        <dbReference type="ARBA" id="ARBA00023014"/>
    </source>
</evidence>
<dbReference type="Pfam" id="PF00355">
    <property type="entry name" value="Rieske"/>
    <property type="match status" value="1"/>
</dbReference>
<evidence type="ECO:0000256" key="2">
    <source>
        <dbReference type="ARBA" id="ARBA00022723"/>
    </source>
</evidence>
<dbReference type="PROSITE" id="PS51296">
    <property type="entry name" value="RIESKE"/>
    <property type="match status" value="1"/>
</dbReference>
<dbReference type="GO" id="GO:0046872">
    <property type="term" value="F:metal ion binding"/>
    <property type="evidence" value="ECO:0007669"/>
    <property type="project" value="UniProtKB-KW"/>
</dbReference>
<name>A0A511R5I0_9DEIN</name>
<keyword evidence="4" id="KW-0411">Iron-sulfur</keyword>
<dbReference type="Proteomes" id="UP000321197">
    <property type="component" value="Unassembled WGS sequence"/>
</dbReference>
<evidence type="ECO:0000256" key="6">
    <source>
        <dbReference type="ARBA" id="ARBA00034078"/>
    </source>
</evidence>
<keyword evidence="2" id="KW-0479">Metal-binding</keyword>
<dbReference type="CDD" id="cd03467">
    <property type="entry name" value="Rieske"/>
    <property type="match status" value="1"/>
</dbReference>
<dbReference type="Gene3D" id="2.102.10.10">
    <property type="entry name" value="Rieske [2Fe-2S] iron-sulphur domain"/>
    <property type="match status" value="1"/>
</dbReference>
<comment type="caution">
    <text evidence="8">The sequence shown here is derived from an EMBL/GenBank/DDBJ whole genome shotgun (WGS) entry which is preliminary data.</text>
</comment>
<protein>
    <submittedName>
        <fullName evidence="8">(2Fe-2S)-binding protein</fullName>
    </submittedName>
</protein>
<feature type="domain" description="Rieske" evidence="7">
    <location>
        <begin position="118"/>
        <end position="187"/>
    </location>
</feature>
<proteinExistence type="predicted"/>
<dbReference type="SUPFAM" id="SSF50022">
    <property type="entry name" value="ISP domain"/>
    <property type="match status" value="1"/>
</dbReference>